<name>A0A0F2LKA6_9CREN</name>
<organism evidence="1">
    <name type="scientific">Candidatus Aramenus sulfurataquae</name>
    <dbReference type="NCBI Taxonomy" id="1326980"/>
    <lineage>
        <taxon>Archaea</taxon>
        <taxon>Thermoproteota</taxon>
        <taxon>Thermoprotei</taxon>
        <taxon>Sulfolobales</taxon>
        <taxon>Sulfolobaceae</taxon>
        <taxon>Candidatus Aramenus</taxon>
    </lineage>
</organism>
<sequence length="89" mass="10503">MPWIPIKSADKLLSSQILKLPEGKVLRVESFKGDRWFEVKRNGEEFEFSEHGYRNAVFKVKKEEVKETVKRIIEVEFPRSHQLRVSLSS</sequence>
<dbReference type="AlphaFoldDB" id="A0A0F2LKA6"/>
<gene>
    <name evidence="1" type="ORF">TQ35_09820</name>
</gene>
<proteinExistence type="predicted"/>
<reference evidence="1" key="1">
    <citation type="submission" date="2015-03" db="EMBL/GenBank/DDBJ databases">
        <title>Metagenome Sequencing of an Archaeal-Dominated Microbial Community from a Hot Spring at the Los Azufres Geothermal Field, Mexico.</title>
        <authorList>
            <person name="Servin-Garciduenas L.E."/>
            <person name="Martinez-Romero E."/>
        </authorList>
    </citation>
    <scope>NUCLEOTIDE SEQUENCE [LARGE SCALE GENOMIC DNA]</scope>
    <source>
        <strain evidence="1">AZ1-454</strain>
    </source>
</reference>
<evidence type="ECO:0000313" key="1">
    <source>
        <dbReference type="EMBL" id="KJR77957.1"/>
    </source>
</evidence>
<protein>
    <submittedName>
        <fullName evidence="1">Uncharacterized protein</fullName>
    </submittedName>
</protein>
<accession>A0A0F2LKA6</accession>
<comment type="caution">
    <text evidence="1">The sequence shown here is derived from an EMBL/GenBank/DDBJ whole genome shotgun (WGS) entry which is preliminary data.</text>
</comment>
<dbReference type="EMBL" id="JZWS01000293">
    <property type="protein sequence ID" value="KJR77957.1"/>
    <property type="molecule type" value="Genomic_DNA"/>
</dbReference>